<gene>
    <name evidence="5" type="primary">hisD</name>
    <name evidence="11" type="ORF">SAMN02745728_02387</name>
</gene>
<evidence type="ECO:0000256" key="6">
    <source>
        <dbReference type="PIRNR" id="PIRNR000099"/>
    </source>
</evidence>
<feature type="binding site" evidence="5 9">
    <location>
        <position position="304"/>
    </location>
    <ligand>
        <name>Zn(2+)</name>
        <dbReference type="ChEBI" id="CHEBI:29105"/>
    </ligand>
</feature>
<dbReference type="UniPathway" id="UPA00031">
    <property type="reaction ID" value="UER00014"/>
</dbReference>
<dbReference type="EC" id="1.1.1.23" evidence="5"/>
<feature type="binding site" evidence="5 8">
    <location>
        <position position="304"/>
    </location>
    <ligand>
        <name>substrate</name>
    </ligand>
</feature>
<comment type="caution">
    <text evidence="5">Lacks conserved residue(s) required for the propagation of feature annotation.</text>
</comment>
<evidence type="ECO:0000256" key="10">
    <source>
        <dbReference type="RuleBase" id="RU004175"/>
    </source>
</evidence>
<evidence type="ECO:0000256" key="4">
    <source>
        <dbReference type="ARBA" id="ARBA00023002"/>
    </source>
</evidence>
<name>A0A1M7TR30_9BACT</name>
<comment type="catalytic activity">
    <reaction evidence="5">
        <text>L-histidinol + 2 NAD(+) + H2O = L-histidine + 2 NADH + 3 H(+)</text>
        <dbReference type="Rhea" id="RHEA:20641"/>
        <dbReference type="ChEBI" id="CHEBI:15377"/>
        <dbReference type="ChEBI" id="CHEBI:15378"/>
        <dbReference type="ChEBI" id="CHEBI:57540"/>
        <dbReference type="ChEBI" id="CHEBI:57595"/>
        <dbReference type="ChEBI" id="CHEBI:57699"/>
        <dbReference type="ChEBI" id="CHEBI:57945"/>
        <dbReference type="EC" id="1.1.1.23"/>
    </reaction>
</comment>
<feature type="binding site" evidence="5 8">
    <location>
        <position position="403"/>
    </location>
    <ligand>
        <name>substrate</name>
    </ligand>
</feature>
<sequence length="473" mass="50731">MQKTDKNITKKSLNTQATLCPIFSLKSVKDTSKLEDFGGEPTEMNEIKDFLTKLKNRGNPEQADGTKVEDTVKIILENVKKTGLDAIIEYSKKFDCPDFNLDKLIVSPKSLVKASNSIDKKDRDILSLAIEQVRDFHQKQKSESWFSSKPDGTILGQMLTPVDRAGLYAPGGQGGATPLISSVIMNAVPAQVAGVKELALCSPPRKDGTLNEYLLATAHLLGLEEVYACGSAWAIGALAYGAGSIKPVDVIVGPGNIFVATAKRLLLGTVGIDMIAGPSEICVLADKDANPAWIAADLLSQAEHDALASAILVSDSEKLLSAVAKELEKQLKTLPRVDLAQKSLADWSALIHLPKLAECIELVNMLAPEHLELMTADPWAILPQIRHAGAIFMGAYSSEALGDYMAGPNHVLPTLGTARFSSALSVETFCKRSSIICASKSFSQSLSPAVARLARLEGLEAHARSAECRLEGK</sequence>
<evidence type="ECO:0000313" key="12">
    <source>
        <dbReference type="Proteomes" id="UP000186469"/>
    </source>
</evidence>
<dbReference type="STRING" id="1121455.SAMN02745728_02387"/>
<dbReference type="GO" id="GO:0051287">
    <property type="term" value="F:NAD binding"/>
    <property type="evidence" value="ECO:0007669"/>
    <property type="project" value="InterPro"/>
</dbReference>
<dbReference type="GO" id="GO:0005829">
    <property type="term" value="C:cytosol"/>
    <property type="evidence" value="ECO:0007669"/>
    <property type="project" value="TreeGrafter"/>
</dbReference>
<dbReference type="CDD" id="cd06572">
    <property type="entry name" value="Histidinol_dh"/>
    <property type="match status" value="1"/>
</dbReference>
<dbReference type="AlphaFoldDB" id="A0A1M7TR30"/>
<dbReference type="SUPFAM" id="SSF53720">
    <property type="entry name" value="ALDH-like"/>
    <property type="match status" value="1"/>
</dbReference>
<feature type="binding site" evidence="5 9">
    <location>
        <position position="462"/>
    </location>
    <ligand>
        <name>Zn(2+)</name>
        <dbReference type="ChEBI" id="CHEBI:29105"/>
    </ligand>
</feature>
<comment type="pathway">
    <text evidence="5">Amino-acid biosynthesis; L-histidine biosynthesis; L-histidine from 5-phospho-alpha-D-ribose 1-diphosphate: step 9/9.</text>
</comment>
<feature type="binding site" evidence="5 9">
    <location>
        <position position="403"/>
    </location>
    <ligand>
        <name>Zn(2+)</name>
        <dbReference type="ChEBI" id="CHEBI:29105"/>
    </ligand>
</feature>
<evidence type="ECO:0000256" key="5">
    <source>
        <dbReference type="HAMAP-Rule" id="MF_01024"/>
    </source>
</evidence>
<feature type="active site" description="Proton acceptor" evidence="5 7">
    <location>
        <position position="369"/>
    </location>
</feature>
<proteinExistence type="inferred from homology"/>
<dbReference type="GO" id="GO:0008270">
    <property type="term" value="F:zinc ion binding"/>
    <property type="evidence" value="ECO:0007669"/>
    <property type="project" value="UniProtKB-UniRule"/>
</dbReference>
<dbReference type="PANTHER" id="PTHR21256">
    <property type="entry name" value="HISTIDINOL DEHYDROGENASE HDH"/>
    <property type="match status" value="1"/>
</dbReference>
<evidence type="ECO:0000256" key="8">
    <source>
        <dbReference type="PIRSR" id="PIRSR000099-3"/>
    </source>
</evidence>
<protein>
    <recommendedName>
        <fullName evidence="5">Histidinol dehydrogenase</fullName>
        <shortName evidence="5">HDH</shortName>
        <ecNumber evidence="5">1.1.1.23</ecNumber>
    </recommendedName>
</protein>
<dbReference type="NCBIfam" id="TIGR00069">
    <property type="entry name" value="hisD"/>
    <property type="match status" value="1"/>
</dbReference>
<dbReference type="PIRSF" id="PIRSF000099">
    <property type="entry name" value="Histidinol_dh"/>
    <property type="match status" value="1"/>
</dbReference>
<comment type="similarity">
    <text evidence="1 5 6 10">Belongs to the histidinol dehydrogenase family.</text>
</comment>
<keyword evidence="12" id="KW-1185">Reference proteome</keyword>
<dbReference type="Gene3D" id="3.40.50.1980">
    <property type="entry name" value="Nitrogenase molybdenum iron protein domain"/>
    <property type="match status" value="2"/>
</dbReference>
<feature type="binding site" evidence="5 9">
    <location>
        <position position="301"/>
    </location>
    <ligand>
        <name>Zn(2+)</name>
        <dbReference type="ChEBI" id="CHEBI:29105"/>
    </ligand>
</feature>
<dbReference type="InterPro" id="IPR022695">
    <property type="entry name" value="Histidinol_DH_monofunct"/>
</dbReference>
<dbReference type="GO" id="GO:0000105">
    <property type="term" value="P:L-histidine biosynthetic process"/>
    <property type="evidence" value="ECO:0007669"/>
    <property type="project" value="UniProtKB-UniRule"/>
</dbReference>
<comment type="cofactor">
    <cofactor evidence="5 9">
        <name>Zn(2+)</name>
        <dbReference type="ChEBI" id="CHEBI:29105"/>
    </cofactor>
    <text evidence="5 9">Binds 1 zinc ion per subunit.</text>
</comment>
<feature type="binding site" evidence="5 8">
    <location>
        <position position="301"/>
    </location>
    <ligand>
        <name>substrate</name>
    </ligand>
</feature>
<dbReference type="HAMAP" id="MF_01024">
    <property type="entry name" value="HisD"/>
    <property type="match status" value="1"/>
</dbReference>
<dbReference type="InterPro" id="IPR001692">
    <property type="entry name" value="Histidinol_DH_CS"/>
</dbReference>
<feature type="binding site" evidence="5 8">
    <location>
        <position position="370"/>
    </location>
    <ligand>
        <name>substrate</name>
    </ligand>
</feature>
<feature type="binding site" evidence="5 8">
    <location>
        <position position="457"/>
    </location>
    <ligand>
        <name>substrate</name>
    </ligand>
</feature>
<dbReference type="EMBL" id="FRDI01000020">
    <property type="protein sequence ID" value="SHN73160.1"/>
    <property type="molecule type" value="Genomic_DNA"/>
</dbReference>
<keyword evidence="5" id="KW-0520">NAD</keyword>
<dbReference type="FunFam" id="3.40.50.1980:FF:000001">
    <property type="entry name" value="Histidinol dehydrogenase"/>
    <property type="match status" value="1"/>
</dbReference>
<keyword evidence="5" id="KW-0028">Amino-acid biosynthesis</keyword>
<evidence type="ECO:0000313" key="11">
    <source>
        <dbReference type="EMBL" id="SHN73160.1"/>
    </source>
</evidence>
<dbReference type="InterPro" id="IPR016161">
    <property type="entry name" value="Ald_DH/histidinol_DH"/>
</dbReference>
<feature type="active site" description="Proton acceptor" evidence="5 7">
    <location>
        <position position="370"/>
    </location>
</feature>
<keyword evidence="2 5" id="KW-0479">Metal-binding</keyword>
<organism evidence="11 12">
    <name type="scientific">Desulfovibrio litoralis DSM 11393</name>
    <dbReference type="NCBI Taxonomy" id="1121455"/>
    <lineage>
        <taxon>Bacteria</taxon>
        <taxon>Pseudomonadati</taxon>
        <taxon>Thermodesulfobacteriota</taxon>
        <taxon>Desulfovibrionia</taxon>
        <taxon>Desulfovibrionales</taxon>
        <taxon>Desulfovibrionaceae</taxon>
        <taxon>Desulfovibrio</taxon>
    </lineage>
</organism>
<dbReference type="Proteomes" id="UP000186469">
    <property type="component" value="Unassembled WGS sequence"/>
</dbReference>
<comment type="function">
    <text evidence="5">Catalyzes the sequential NAD-dependent oxidations of L-histidinol to L-histidinaldehyde and then to L-histidine.</text>
</comment>
<evidence type="ECO:0000256" key="3">
    <source>
        <dbReference type="ARBA" id="ARBA00022833"/>
    </source>
</evidence>
<reference evidence="11 12" key="1">
    <citation type="submission" date="2016-12" db="EMBL/GenBank/DDBJ databases">
        <authorList>
            <person name="Song W.-J."/>
            <person name="Kurnit D.M."/>
        </authorList>
    </citation>
    <scope>NUCLEOTIDE SEQUENCE [LARGE SCALE GENOMIC DNA]</scope>
    <source>
        <strain evidence="11 12">DSM 11393</strain>
    </source>
</reference>
<dbReference type="Gene3D" id="1.20.5.1300">
    <property type="match status" value="1"/>
</dbReference>
<dbReference type="InterPro" id="IPR012131">
    <property type="entry name" value="Hstdl_DH"/>
</dbReference>
<keyword evidence="4 5" id="KW-0560">Oxidoreductase</keyword>
<feature type="binding site" evidence="5 8">
    <location>
        <position position="462"/>
    </location>
    <ligand>
        <name>substrate</name>
    </ligand>
</feature>
<dbReference type="PRINTS" id="PR00083">
    <property type="entry name" value="HOLDHDRGNASE"/>
</dbReference>
<keyword evidence="5" id="KW-0368">Histidine biosynthesis</keyword>
<dbReference type="Pfam" id="PF00815">
    <property type="entry name" value="Histidinol_dh"/>
    <property type="match status" value="1"/>
</dbReference>
<evidence type="ECO:0000256" key="1">
    <source>
        <dbReference type="ARBA" id="ARBA00010178"/>
    </source>
</evidence>
<accession>A0A1M7TR30</accession>
<keyword evidence="3 5" id="KW-0862">Zinc</keyword>
<evidence type="ECO:0000256" key="7">
    <source>
        <dbReference type="PIRSR" id="PIRSR000099-1"/>
    </source>
</evidence>
<evidence type="ECO:0000256" key="2">
    <source>
        <dbReference type="ARBA" id="ARBA00022723"/>
    </source>
</evidence>
<dbReference type="PANTHER" id="PTHR21256:SF2">
    <property type="entry name" value="HISTIDINE BIOSYNTHESIS TRIFUNCTIONAL PROTEIN"/>
    <property type="match status" value="1"/>
</dbReference>
<feature type="binding site" evidence="5 8">
    <location>
        <position position="279"/>
    </location>
    <ligand>
        <name>substrate</name>
    </ligand>
</feature>
<evidence type="ECO:0000256" key="9">
    <source>
        <dbReference type="PIRSR" id="PIRSR000099-4"/>
    </source>
</evidence>
<dbReference type="PROSITE" id="PS00611">
    <property type="entry name" value="HISOL_DEHYDROGENASE"/>
    <property type="match status" value="1"/>
</dbReference>
<dbReference type="GO" id="GO:0004399">
    <property type="term" value="F:histidinol dehydrogenase activity"/>
    <property type="evidence" value="ECO:0007669"/>
    <property type="project" value="UniProtKB-UniRule"/>
</dbReference>